<accession>A0A6G0YH67</accession>
<dbReference type="PANTHER" id="PTHR31935">
    <property type="entry name" value="COILED-COIL DOMAIN-CONTAINING PROTEIN 13"/>
    <property type="match status" value="1"/>
</dbReference>
<evidence type="ECO:0000256" key="2">
    <source>
        <dbReference type="SAM" id="MobiDB-lite"/>
    </source>
</evidence>
<comment type="caution">
    <text evidence="3">The sequence shown here is derived from an EMBL/GenBank/DDBJ whole genome shotgun (WGS) entry which is preliminary data.</text>
</comment>
<dbReference type="GO" id="GO:1905515">
    <property type="term" value="P:non-motile cilium assembly"/>
    <property type="evidence" value="ECO:0007669"/>
    <property type="project" value="TreeGrafter"/>
</dbReference>
<feature type="coiled-coil region" evidence="1">
    <location>
        <begin position="39"/>
        <end position="66"/>
    </location>
</feature>
<dbReference type="PANTHER" id="PTHR31935:SF1">
    <property type="entry name" value="COILED-COIL DOMAIN-CONTAINING PROTEIN 13"/>
    <property type="match status" value="1"/>
</dbReference>
<dbReference type="AlphaFoldDB" id="A0A6G0YH67"/>
<feature type="compositionally biased region" description="Polar residues" evidence="2">
    <location>
        <begin position="1"/>
        <end position="10"/>
    </location>
</feature>
<dbReference type="GO" id="GO:0031122">
    <property type="term" value="P:cytoplasmic microtubule organization"/>
    <property type="evidence" value="ECO:0007669"/>
    <property type="project" value="TreeGrafter"/>
</dbReference>
<dbReference type="GO" id="GO:0034451">
    <property type="term" value="C:centriolar satellite"/>
    <property type="evidence" value="ECO:0007669"/>
    <property type="project" value="TreeGrafter"/>
</dbReference>
<evidence type="ECO:0000313" key="3">
    <source>
        <dbReference type="EMBL" id="KAF0755566.1"/>
    </source>
</evidence>
<name>A0A6G0YH67_APHCR</name>
<dbReference type="InterPro" id="IPR038929">
    <property type="entry name" value="CCDC13"/>
</dbReference>
<sequence>MKLSPRNYNSIIDDGNKSMDGNDESNIENEMIISTCSDMTSIQHTNKHLLHKIKSLEEENDQRVNELMSELQIIKSSTSDDYTKNKDSSEICNYRNQIMQLKNDLKITQNALSNEIGDPAVMQTVLLGTGSSNYIGRAQKILVLQQKVNELQAKQNNSKTKELHNLTEHLINRNSVKMGKWLPLCCTLGAAWITIIQGRPEGGPVRAIAPTEIFRVSYKNGHFLHKAGL</sequence>
<evidence type="ECO:0000256" key="1">
    <source>
        <dbReference type="SAM" id="Coils"/>
    </source>
</evidence>
<organism evidence="3 4">
    <name type="scientific">Aphis craccivora</name>
    <name type="common">Cowpea aphid</name>
    <dbReference type="NCBI Taxonomy" id="307492"/>
    <lineage>
        <taxon>Eukaryota</taxon>
        <taxon>Metazoa</taxon>
        <taxon>Ecdysozoa</taxon>
        <taxon>Arthropoda</taxon>
        <taxon>Hexapoda</taxon>
        <taxon>Insecta</taxon>
        <taxon>Pterygota</taxon>
        <taxon>Neoptera</taxon>
        <taxon>Paraneoptera</taxon>
        <taxon>Hemiptera</taxon>
        <taxon>Sternorrhyncha</taxon>
        <taxon>Aphidomorpha</taxon>
        <taxon>Aphidoidea</taxon>
        <taxon>Aphididae</taxon>
        <taxon>Aphidini</taxon>
        <taxon>Aphis</taxon>
        <taxon>Aphis</taxon>
    </lineage>
</organism>
<dbReference type="OrthoDB" id="10070368at2759"/>
<evidence type="ECO:0000313" key="4">
    <source>
        <dbReference type="Proteomes" id="UP000478052"/>
    </source>
</evidence>
<feature type="non-terminal residue" evidence="3">
    <location>
        <position position="229"/>
    </location>
</feature>
<keyword evidence="4" id="KW-1185">Reference proteome</keyword>
<protein>
    <submittedName>
        <fullName evidence="3">DNA repair protein RAD50-like</fullName>
    </submittedName>
</protein>
<reference evidence="3 4" key="1">
    <citation type="submission" date="2019-08" db="EMBL/GenBank/DDBJ databases">
        <title>Whole genome of Aphis craccivora.</title>
        <authorList>
            <person name="Voronova N.V."/>
            <person name="Shulinski R.S."/>
            <person name="Bandarenka Y.V."/>
            <person name="Zhorov D.G."/>
            <person name="Warner D."/>
        </authorList>
    </citation>
    <scope>NUCLEOTIDE SEQUENCE [LARGE SCALE GENOMIC DNA]</scope>
    <source>
        <strain evidence="3">180601</strain>
        <tissue evidence="3">Whole Body</tissue>
    </source>
</reference>
<keyword evidence="1" id="KW-0175">Coiled coil</keyword>
<dbReference type="EMBL" id="VUJU01004100">
    <property type="protein sequence ID" value="KAF0755566.1"/>
    <property type="molecule type" value="Genomic_DNA"/>
</dbReference>
<dbReference type="Proteomes" id="UP000478052">
    <property type="component" value="Unassembled WGS sequence"/>
</dbReference>
<gene>
    <name evidence="3" type="ORF">FWK35_00015316</name>
</gene>
<proteinExistence type="predicted"/>
<feature type="region of interest" description="Disordered" evidence="2">
    <location>
        <begin position="1"/>
        <end position="24"/>
    </location>
</feature>